<keyword evidence="1" id="KW-0812">Transmembrane</keyword>
<reference evidence="3 4" key="1">
    <citation type="submission" date="2018-12" db="EMBL/GenBank/DDBJ databases">
        <authorList>
            <person name="Criscuolo A."/>
        </authorList>
    </citation>
    <scope>NUCLEOTIDE SEQUENCE [LARGE SCALE GENOMIC DNA]</scope>
    <source>
        <strain evidence="3">ACIP1116281</strain>
    </source>
</reference>
<accession>A0A3S4CCD6</accession>
<feature type="transmembrane region" description="Helical" evidence="1">
    <location>
        <begin position="33"/>
        <end position="56"/>
    </location>
</feature>
<dbReference type="AlphaFoldDB" id="A0A3S4CCD6"/>
<dbReference type="RefSeq" id="WP_126150450.1">
    <property type="nucleotide sequence ID" value="NZ_JBHTMH010000004.1"/>
</dbReference>
<keyword evidence="4" id="KW-1185">Reference proteome</keyword>
<evidence type="ECO:0000259" key="2">
    <source>
        <dbReference type="Pfam" id="PF14317"/>
    </source>
</evidence>
<dbReference type="Proteomes" id="UP000268844">
    <property type="component" value="Unassembled WGS sequence"/>
</dbReference>
<feature type="domain" description="YcxB-like C-terminal" evidence="2">
    <location>
        <begin position="109"/>
        <end position="169"/>
    </location>
</feature>
<keyword evidence="1" id="KW-0472">Membrane</keyword>
<protein>
    <recommendedName>
        <fullName evidence="2">YcxB-like C-terminal domain-containing protein</fullName>
    </recommendedName>
</protein>
<keyword evidence="1" id="KW-1133">Transmembrane helix</keyword>
<organism evidence="3 4">
    <name type="scientific">Devosia equisanguinis</name>
    <dbReference type="NCBI Taxonomy" id="2490941"/>
    <lineage>
        <taxon>Bacteria</taxon>
        <taxon>Pseudomonadati</taxon>
        <taxon>Pseudomonadota</taxon>
        <taxon>Alphaproteobacteria</taxon>
        <taxon>Hyphomicrobiales</taxon>
        <taxon>Devosiaceae</taxon>
        <taxon>Devosia</taxon>
    </lineage>
</organism>
<feature type="transmembrane region" description="Helical" evidence="1">
    <location>
        <begin position="68"/>
        <end position="90"/>
    </location>
</feature>
<sequence>MSDSVRFALTEQDMADAARLYGVDAVRSPRRRIGLVITFVLVVVLMAMVLDIAFPLDPERLASRWPALLGLSLLPFAVVLALGVVLNPLLARRTYRQQRSLQGELGLSWSRDQLAFDSEYGQFAMPWSHFKRWTEDKRVFLLFESERLYRIIPKRALDADQQDRFRDCLAAIGT</sequence>
<dbReference type="EMBL" id="UZWD01000025">
    <property type="protein sequence ID" value="VDS04907.1"/>
    <property type="molecule type" value="Genomic_DNA"/>
</dbReference>
<dbReference type="InterPro" id="IPR025588">
    <property type="entry name" value="YcxB-like_C"/>
</dbReference>
<evidence type="ECO:0000256" key="1">
    <source>
        <dbReference type="SAM" id="Phobius"/>
    </source>
</evidence>
<name>A0A3S4CCD6_9HYPH</name>
<dbReference type="OrthoDB" id="192188at2"/>
<proteinExistence type="predicted"/>
<dbReference type="Pfam" id="PF14317">
    <property type="entry name" value="YcxB"/>
    <property type="match status" value="1"/>
</dbReference>
<evidence type="ECO:0000313" key="3">
    <source>
        <dbReference type="EMBL" id="VDS04907.1"/>
    </source>
</evidence>
<evidence type="ECO:0000313" key="4">
    <source>
        <dbReference type="Proteomes" id="UP000268844"/>
    </source>
</evidence>
<gene>
    <name evidence="3" type="ORF">DEVEQU_02048</name>
</gene>